<evidence type="ECO:0000313" key="2">
    <source>
        <dbReference type="Proteomes" id="UP000232003"/>
    </source>
</evidence>
<protein>
    <submittedName>
        <fullName evidence="1">Uncharacterized protein</fullName>
    </submittedName>
</protein>
<proteinExistence type="predicted"/>
<dbReference type="KEGG" id="nfl:COO91_00102"/>
<dbReference type="EMBL" id="CP024785">
    <property type="protein sequence ID" value="AUB34286.1"/>
    <property type="molecule type" value="Genomic_DNA"/>
</dbReference>
<dbReference type="RefSeq" id="WP_263983544.1">
    <property type="nucleotide sequence ID" value="NZ_CAWNNC010000001.1"/>
</dbReference>
<gene>
    <name evidence="1" type="ORF">COO91_00102</name>
</gene>
<accession>A0A2K8SFS2</accession>
<name>A0A2K8SFS2_9NOSO</name>
<reference evidence="1 2" key="1">
    <citation type="submission" date="2017-11" db="EMBL/GenBank/DDBJ databases">
        <title>Complete genome of a free-living desiccation-tolerant cyanobacterium and its photosynthetic adaptation to extreme terrestrial habitat.</title>
        <authorList>
            <person name="Shang J."/>
        </authorList>
    </citation>
    <scope>NUCLEOTIDE SEQUENCE [LARGE SCALE GENOMIC DNA]</scope>
    <source>
        <strain evidence="1 2">CCNUN1</strain>
    </source>
</reference>
<dbReference type="Proteomes" id="UP000232003">
    <property type="component" value="Chromosome"/>
</dbReference>
<evidence type="ECO:0000313" key="1">
    <source>
        <dbReference type="EMBL" id="AUB34286.1"/>
    </source>
</evidence>
<sequence>MTSATFVLVTAQMESKPLKQEHWEPNLVGMQGKDLEGLTRVNQ</sequence>
<keyword evidence="2" id="KW-1185">Reference proteome</keyword>
<dbReference type="AlphaFoldDB" id="A0A2K8SFS2"/>
<organism evidence="1 2">
    <name type="scientific">Nostoc flagelliforme CCNUN1</name>
    <dbReference type="NCBI Taxonomy" id="2038116"/>
    <lineage>
        <taxon>Bacteria</taxon>
        <taxon>Bacillati</taxon>
        <taxon>Cyanobacteriota</taxon>
        <taxon>Cyanophyceae</taxon>
        <taxon>Nostocales</taxon>
        <taxon>Nostocaceae</taxon>
        <taxon>Nostoc</taxon>
    </lineage>
</organism>